<protein>
    <recommendedName>
        <fullName evidence="2">Pyrroloquinoline quinone-dependent pyranose dehydrogenase beta-propeller domain-containing protein</fullName>
    </recommendedName>
</protein>
<dbReference type="AlphaFoldDB" id="W9CWC5"/>
<dbReference type="InterPro" id="IPR011042">
    <property type="entry name" value="6-blade_b-propeller_TolB-like"/>
</dbReference>
<feature type="signal peptide" evidence="1">
    <location>
        <begin position="1"/>
        <end position="21"/>
    </location>
</feature>
<dbReference type="InterPro" id="IPR011041">
    <property type="entry name" value="Quinoprot_gluc/sorb_DH_b-prop"/>
</dbReference>
<keyword evidence="1" id="KW-0732">Signal</keyword>
<evidence type="ECO:0000313" key="3">
    <source>
        <dbReference type="EMBL" id="ESZ98934.1"/>
    </source>
</evidence>
<feature type="domain" description="Pyrroloquinoline quinone-dependent pyranose dehydrogenase beta-propeller" evidence="2">
    <location>
        <begin position="34"/>
        <end position="423"/>
    </location>
</feature>
<dbReference type="SUPFAM" id="SSF50952">
    <property type="entry name" value="Soluble quinoprotein glucose dehydrogenase"/>
    <property type="match status" value="1"/>
</dbReference>
<reference evidence="3 4" key="1">
    <citation type="journal article" date="2014" name="Genome Announc.">
        <title>Draft genome sequence of Sclerotinia borealis, a psychrophilic plant pathogenic fungus.</title>
        <authorList>
            <person name="Mardanov A.V."/>
            <person name="Beletsky A.V."/>
            <person name="Kadnikov V.V."/>
            <person name="Ignatov A.N."/>
            <person name="Ravin N.V."/>
        </authorList>
    </citation>
    <scope>NUCLEOTIDE SEQUENCE [LARGE SCALE GENOMIC DNA]</scope>
    <source>
        <strain evidence="4">F-4157</strain>
    </source>
</reference>
<dbReference type="OrthoDB" id="507128at2759"/>
<dbReference type="STRING" id="1432307.W9CWC5"/>
<dbReference type="EMBL" id="AYSA01000027">
    <property type="protein sequence ID" value="ESZ98934.1"/>
    <property type="molecule type" value="Genomic_DNA"/>
</dbReference>
<sequence length="431" mass="45303">MKLSVSKLALLLGIFTSSVLSVCPTILQPAYPAPSLATGWSAQLIAGNLTKPRTILFDTNGALLILQQGVGIAHIKWTDDGSTCLQNPVQTVVVSSTVLNHGMALSNDGKILYASSSNNVYAWSYTAATGTVGSTNQTIVTNMTNDDATTRSLLISKLIPNQLLISRGTSLSIDTEAETTSTGHCQLKSFNLTSTPTPYNFTTSGKLLASGLRNSVGLAEEPLFGGIYTVENGPGNVTRNNTDIHLYNPGEELNFHGYLNGSTVNQGANYGYPYCFAVWNTSDVGGGLVVGNQFSMLQNSTSNDTWCNDAGAHVAPKLTFAAHSAPLDIIFLANGTEAFVSFHGSLETTPPVGYRISTLLFNPATGLPSSPSTSTTSTTDIITNSNSSFCPGNCFRPVGMALDTLGRLFVSSDATGEIWVVVKTGSGGKKG</sequence>
<keyword evidence="4" id="KW-1185">Reference proteome</keyword>
<name>W9CWC5_SCLBF</name>
<evidence type="ECO:0000313" key="4">
    <source>
        <dbReference type="Proteomes" id="UP000019487"/>
    </source>
</evidence>
<dbReference type="HOGENOM" id="CLU_039534_1_1_1"/>
<evidence type="ECO:0000256" key="1">
    <source>
        <dbReference type="SAM" id="SignalP"/>
    </source>
</evidence>
<organism evidence="3 4">
    <name type="scientific">Sclerotinia borealis (strain F-4128)</name>
    <dbReference type="NCBI Taxonomy" id="1432307"/>
    <lineage>
        <taxon>Eukaryota</taxon>
        <taxon>Fungi</taxon>
        <taxon>Dikarya</taxon>
        <taxon>Ascomycota</taxon>
        <taxon>Pezizomycotina</taxon>
        <taxon>Leotiomycetes</taxon>
        <taxon>Helotiales</taxon>
        <taxon>Sclerotiniaceae</taxon>
        <taxon>Sclerotinia</taxon>
    </lineage>
</organism>
<proteinExistence type="predicted"/>
<gene>
    <name evidence="3" type="ORF">SBOR_0690</name>
</gene>
<comment type="caution">
    <text evidence="3">The sequence shown here is derived from an EMBL/GenBank/DDBJ whole genome shotgun (WGS) entry which is preliminary data.</text>
</comment>
<dbReference type="Proteomes" id="UP000019487">
    <property type="component" value="Unassembled WGS sequence"/>
</dbReference>
<feature type="chain" id="PRO_5004918803" description="Pyrroloquinoline quinone-dependent pyranose dehydrogenase beta-propeller domain-containing protein" evidence="1">
    <location>
        <begin position="22"/>
        <end position="431"/>
    </location>
</feature>
<dbReference type="Pfam" id="PF22807">
    <property type="entry name" value="TrAA12"/>
    <property type="match status" value="1"/>
</dbReference>
<dbReference type="InterPro" id="IPR054539">
    <property type="entry name" value="Beta-prop_PDH"/>
</dbReference>
<accession>W9CWC5</accession>
<dbReference type="Gene3D" id="2.120.10.30">
    <property type="entry name" value="TolB, C-terminal domain"/>
    <property type="match status" value="1"/>
</dbReference>
<evidence type="ECO:0000259" key="2">
    <source>
        <dbReference type="Pfam" id="PF22807"/>
    </source>
</evidence>